<dbReference type="InterPro" id="IPR017900">
    <property type="entry name" value="4Fe4S_Fe_S_CS"/>
</dbReference>
<dbReference type="InterPro" id="IPR037024">
    <property type="entry name" value="NiFe_Hase_small_N_sf"/>
</dbReference>
<reference evidence="4" key="1">
    <citation type="journal article" date="2020" name="bioRxiv">
        <title>A rank-normalized archaeal taxonomy based on genome phylogeny resolves widespread incomplete and uneven classifications.</title>
        <authorList>
            <person name="Rinke C."/>
            <person name="Chuvochina M."/>
            <person name="Mussig A.J."/>
            <person name="Chaumeil P.-A."/>
            <person name="Waite D.W."/>
            <person name="Whitman W.B."/>
            <person name="Parks D.H."/>
            <person name="Hugenholtz P."/>
        </authorList>
    </citation>
    <scope>NUCLEOTIDE SEQUENCE</scope>
    <source>
        <strain evidence="4">UBA8853</strain>
    </source>
</reference>
<dbReference type="InterPro" id="IPR051349">
    <property type="entry name" value="Hydrogenase_assoc-protein"/>
</dbReference>
<dbReference type="EMBL" id="DUJS01000004">
    <property type="protein sequence ID" value="HII70301.1"/>
    <property type="molecule type" value="Genomic_DNA"/>
</dbReference>
<dbReference type="InterPro" id="IPR006137">
    <property type="entry name" value="NADH_UbQ_OxRdtase-like_20kDa"/>
</dbReference>
<feature type="domain" description="4Fe-4S ferredoxin-type" evidence="3">
    <location>
        <begin position="184"/>
        <end position="214"/>
    </location>
</feature>
<dbReference type="Pfam" id="PF01058">
    <property type="entry name" value="Oxidored_q6"/>
    <property type="match status" value="1"/>
</dbReference>
<dbReference type="GO" id="GO:0016491">
    <property type="term" value="F:oxidoreductase activity"/>
    <property type="evidence" value="ECO:0007669"/>
    <property type="project" value="UniProtKB-KW"/>
</dbReference>
<dbReference type="OMA" id="PINDEFC"/>
<dbReference type="RefSeq" id="WP_011018908.1">
    <property type="nucleotide sequence ID" value="NZ_DUJS01000004.1"/>
</dbReference>
<comment type="similarity">
    <text evidence="1">Belongs to the FrhG family.</text>
</comment>
<feature type="domain" description="4Fe-4S ferredoxin-type" evidence="3">
    <location>
        <begin position="215"/>
        <end position="238"/>
    </location>
</feature>
<sequence>MKVAVLSLMACGTCARNLEEVCHEEGHEVVWSNLEGDEGEPDADILFVEGAVDFADAETLEKLEEAASAVSTVVSLGSCAATGGFERHVIGMRDPDRYHFTVFPAAKFVETDYAINGCPPTTDVIASFLRALEEENEDELRPYEVLSGDFHGLTPELSAPVTGPTVPVEDVLLTSNKDLCLGCDLDVIEKDLFCVGCGTCAASCPAWAIEMDEKPVIRQERCVRCGTCFVSCPRSFRI</sequence>
<dbReference type="GeneID" id="1476639"/>
<dbReference type="AlphaFoldDB" id="A0A832TA42"/>
<evidence type="ECO:0000256" key="1">
    <source>
        <dbReference type="ARBA" id="ARBA00010870"/>
    </source>
</evidence>
<organism evidence="4 5">
    <name type="scientific">Methanopyrus kandleri</name>
    <dbReference type="NCBI Taxonomy" id="2320"/>
    <lineage>
        <taxon>Archaea</taxon>
        <taxon>Methanobacteriati</taxon>
        <taxon>Methanobacteriota</taxon>
        <taxon>Methanomada group</taxon>
        <taxon>Methanopyri</taxon>
        <taxon>Methanopyrales</taxon>
        <taxon>Methanopyraceae</taxon>
        <taxon>Methanopyrus</taxon>
    </lineage>
</organism>
<accession>A0A832TA42</accession>
<dbReference type="Proteomes" id="UP000619545">
    <property type="component" value="Unassembled WGS sequence"/>
</dbReference>
<evidence type="ECO:0000256" key="2">
    <source>
        <dbReference type="ARBA" id="ARBA00023002"/>
    </source>
</evidence>
<dbReference type="Gene3D" id="3.40.50.700">
    <property type="entry name" value="NADH:ubiquinone oxidoreductase-like, 20kDa subunit"/>
    <property type="match status" value="1"/>
</dbReference>
<protein>
    <submittedName>
        <fullName evidence="4">4Fe-4S binding protein</fullName>
    </submittedName>
</protein>
<keyword evidence="2" id="KW-0560">Oxidoreductase</keyword>
<proteinExistence type="inferred from homology"/>
<evidence type="ECO:0000313" key="5">
    <source>
        <dbReference type="Proteomes" id="UP000619545"/>
    </source>
</evidence>
<name>A0A832TA42_9EURY</name>
<dbReference type="GO" id="GO:0051536">
    <property type="term" value="F:iron-sulfur cluster binding"/>
    <property type="evidence" value="ECO:0007669"/>
    <property type="project" value="InterPro"/>
</dbReference>
<dbReference type="PROSITE" id="PS00198">
    <property type="entry name" value="4FE4S_FER_1"/>
    <property type="match status" value="2"/>
</dbReference>
<evidence type="ECO:0000313" key="4">
    <source>
        <dbReference type="EMBL" id="HII70301.1"/>
    </source>
</evidence>
<gene>
    <name evidence="4" type="ORF">HA336_03610</name>
</gene>
<dbReference type="Pfam" id="PF12838">
    <property type="entry name" value="Fer4_7"/>
    <property type="match status" value="1"/>
</dbReference>
<comment type="caution">
    <text evidence="4">The sequence shown here is derived from an EMBL/GenBank/DDBJ whole genome shotgun (WGS) entry which is preliminary data.</text>
</comment>
<dbReference type="Gene3D" id="3.30.70.20">
    <property type="match status" value="1"/>
</dbReference>
<dbReference type="SUPFAM" id="SSF56770">
    <property type="entry name" value="HydA/Nqo6-like"/>
    <property type="match status" value="1"/>
</dbReference>
<dbReference type="InterPro" id="IPR017896">
    <property type="entry name" value="4Fe4S_Fe-S-bd"/>
</dbReference>
<dbReference type="PROSITE" id="PS51379">
    <property type="entry name" value="4FE4S_FER_2"/>
    <property type="match status" value="2"/>
</dbReference>
<evidence type="ECO:0000259" key="3">
    <source>
        <dbReference type="PROSITE" id="PS51379"/>
    </source>
</evidence>
<dbReference type="PANTHER" id="PTHR42845">
    <property type="entry name" value="COENZYME F420-REDUCING HYDROGENASE, GAMMA SUBUNIT"/>
    <property type="match status" value="1"/>
</dbReference>
<dbReference type="PANTHER" id="PTHR42845:SF2">
    <property type="entry name" value="F420-NON-REDUCING HYDROGENASE VHU SUBUNIT G"/>
    <property type="match status" value="1"/>
</dbReference>